<keyword evidence="6" id="KW-1185">Reference proteome</keyword>
<name>A0A6I1GFN1_9BIFI</name>
<dbReference type="PANTHER" id="PTHR30146">
    <property type="entry name" value="LACI-RELATED TRANSCRIPTIONAL REPRESSOR"/>
    <property type="match status" value="1"/>
</dbReference>
<protein>
    <submittedName>
        <fullName evidence="5">Transcription regulator CelR</fullName>
    </submittedName>
</protein>
<dbReference type="GO" id="GO:0003700">
    <property type="term" value="F:DNA-binding transcription factor activity"/>
    <property type="evidence" value="ECO:0007669"/>
    <property type="project" value="TreeGrafter"/>
</dbReference>
<feature type="domain" description="HTH lacI-type" evidence="4">
    <location>
        <begin position="15"/>
        <end position="69"/>
    </location>
</feature>
<dbReference type="CDD" id="cd06267">
    <property type="entry name" value="PBP1_LacI_sugar_binding-like"/>
    <property type="match status" value="1"/>
</dbReference>
<dbReference type="AlphaFoldDB" id="A0A6I1GFN1"/>
<dbReference type="Gene3D" id="1.10.260.40">
    <property type="entry name" value="lambda repressor-like DNA-binding domains"/>
    <property type="match status" value="1"/>
</dbReference>
<reference evidence="5 6" key="1">
    <citation type="submission" date="2019-09" db="EMBL/GenBank/DDBJ databases">
        <title>Characterization of the phylogenetic diversity of two novel species belonging to the genus Bifidobacterium: Bifidobacterium cebidarum sp. nov. and Bifidobacterium leontopitheci sp. nov.</title>
        <authorList>
            <person name="Lugli G.A."/>
            <person name="Duranti S."/>
            <person name="Milani C."/>
            <person name="Turroni F."/>
            <person name="Ventura M."/>
        </authorList>
    </citation>
    <scope>NUCLEOTIDE SEQUENCE [LARGE SCALE GENOMIC DNA]</scope>
    <source>
        <strain evidence="5 6">LMG 31471</strain>
    </source>
</reference>
<dbReference type="InterPro" id="IPR046335">
    <property type="entry name" value="LacI/GalR-like_sensor"/>
</dbReference>
<dbReference type="Pfam" id="PF13377">
    <property type="entry name" value="Peripla_BP_3"/>
    <property type="match status" value="1"/>
</dbReference>
<dbReference type="PROSITE" id="PS00356">
    <property type="entry name" value="HTH_LACI_1"/>
    <property type="match status" value="1"/>
</dbReference>
<comment type="caution">
    <text evidence="5">The sequence shown here is derived from an EMBL/GenBank/DDBJ whole genome shotgun (WGS) entry which is preliminary data.</text>
</comment>
<evidence type="ECO:0000256" key="2">
    <source>
        <dbReference type="ARBA" id="ARBA00023125"/>
    </source>
</evidence>
<dbReference type="SUPFAM" id="SSF47413">
    <property type="entry name" value="lambda repressor-like DNA-binding domains"/>
    <property type="match status" value="1"/>
</dbReference>
<proteinExistence type="predicted"/>
<dbReference type="RefSeq" id="WP_152234512.1">
    <property type="nucleotide sequence ID" value="NZ_JBHSKZ010000063.1"/>
</dbReference>
<dbReference type="EMBL" id="WBVT01000015">
    <property type="protein sequence ID" value="KAB7790355.1"/>
    <property type="molecule type" value="Genomic_DNA"/>
</dbReference>
<dbReference type="SMART" id="SM00354">
    <property type="entry name" value="HTH_LACI"/>
    <property type="match status" value="1"/>
</dbReference>
<dbReference type="Gene3D" id="3.40.50.2300">
    <property type="match status" value="2"/>
</dbReference>
<evidence type="ECO:0000259" key="4">
    <source>
        <dbReference type="PROSITE" id="PS50932"/>
    </source>
</evidence>
<dbReference type="InterPro" id="IPR028082">
    <property type="entry name" value="Peripla_BP_I"/>
</dbReference>
<dbReference type="Pfam" id="PF00356">
    <property type="entry name" value="LacI"/>
    <property type="match status" value="1"/>
</dbReference>
<dbReference type="PROSITE" id="PS50932">
    <property type="entry name" value="HTH_LACI_2"/>
    <property type="match status" value="1"/>
</dbReference>
<dbReference type="GO" id="GO:0000976">
    <property type="term" value="F:transcription cis-regulatory region binding"/>
    <property type="evidence" value="ECO:0007669"/>
    <property type="project" value="TreeGrafter"/>
</dbReference>
<organism evidence="5 6">
    <name type="scientific">Bifidobacterium leontopitheci</name>
    <dbReference type="NCBI Taxonomy" id="2650774"/>
    <lineage>
        <taxon>Bacteria</taxon>
        <taxon>Bacillati</taxon>
        <taxon>Actinomycetota</taxon>
        <taxon>Actinomycetes</taxon>
        <taxon>Bifidobacteriales</taxon>
        <taxon>Bifidobacteriaceae</taxon>
        <taxon>Bifidobacterium</taxon>
    </lineage>
</organism>
<gene>
    <name evidence="5" type="ORF">F7D09_1164</name>
</gene>
<dbReference type="PANTHER" id="PTHR30146:SF109">
    <property type="entry name" value="HTH-TYPE TRANSCRIPTIONAL REGULATOR GALS"/>
    <property type="match status" value="1"/>
</dbReference>
<dbReference type="Proteomes" id="UP000441772">
    <property type="component" value="Unassembled WGS sequence"/>
</dbReference>
<evidence type="ECO:0000256" key="1">
    <source>
        <dbReference type="ARBA" id="ARBA00023015"/>
    </source>
</evidence>
<keyword evidence="2" id="KW-0238">DNA-binding</keyword>
<sequence>MDNNAAGRTADKTKANIYDVAALAGVSYATVSRYLNGHPNVSKSTAARIDAAVAKTNYIPSASAQSLARQRSHIVALIIHGESEAVTRDPNIMTIMATANKRIAQEGWQMVTVMADGDTGVNNITRMIASGFADGYILFTLEKGDPILAAFDKRQIPAVISGTGFKDNVPCPSVDVDNTSAMSDLIRHVLHPDPDHRRIHPAYISGPLNMPGAPERLTAFINTVTEELHPNYNLPISYNDDWLRETGAAAVRRWHDSGVLDGVDAIVCANDTLAAGAVEELHRLGRHVPEDIAVSGFDNSSAATSTMPQITTVDQHMEMRGEVLADIVIKKINGIDSPRTVMLPTELVVRQSA</sequence>
<dbReference type="InterPro" id="IPR010982">
    <property type="entry name" value="Lambda_DNA-bd_dom_sf"/>
</dbReference>
<keyword evidence="1" id="KW-0805">Transcription regulation</keyword>
<keyword evidence="3" id="KW-0804">Transcription</keyword>
<evidence type="ECO:0000313" key="6">
    <source>
        <dbReference type="Proteomes" id="UP000441772"/>
    </source>
</evidence>
<evidence type="ECO:0000256" key="3">
    <source>
        <dbReference type="ARBA" id="ARBA00023163"/>
    </source>
</evidence>
<evidence type="ECO:0000313" key="5">
    <source>
        <dbReference type="EMBL" id="KAB7790355.1"/>
    </source>
</evidence>
<dbReference type="CDD" id="cd01392">
    <property type="entry name" value="HTH_LacI"/>
    <property type="match status" value="1"/>
</dbReference>
<dbReference type="SUPFAM" id="SSF53822">
    <property type="entry name" value="Periplasmic binding protein-like I"/>
    <property type="match status" value="1"/>
</dbReference>
<accession>A0A6I1GFN1</accession>
<dbReference type="InterPro" id="IPR000843">
    <property type="entry name" value="HTH_LacI"/>
</dbReference>